<comment type="caution">
    <text evidence="2">The sequence shown here is derived from an EMBL/GenBank/DDBJ whole genome shotgun (WGS) entry which is preliminary data.</text>
</comment>
<feature type="region of interest" description="Disordered" evidence="1">
    <location>
        <begin position="1"/>
        <end position="71"/>
    </location>
</feature>
<gene>
    <name evidence="2" type="ORF">NDU88_002668</name>
</gene>
<proteinExistence type="predicted"/>
<dbReference type="AlphaFoldDB" id="A0AAV7UWA3"/>
<sequence length="71" mass="7437">MSASRAVRGEDRDPVLGLRPRRILTAARGRRKGQPRAPQPLTRAAAFPAAQPGDATASPASGREVPQQPAA</sequence>
<keyword evidence="3" id="KW-1185">Reference proteome</keyword>
<feature type="compositionally biased region" description="Low complexity" evidence="1">
    <location>
        <begin position="44"/>
        <end position="57"/>
    </location>
</feature>
<name>A0AAV7UWA3_PLEWA</name>
<reference evidence="2" key="1">
    <citation type="journal article" date="2022" name="bioRxiv">
        <title>Sequencing and chromosome-scale assembly of the giantPleurodeles waltlgenome.</title>
        <authorList>
            <person name="Brown T."/>
            <person name="Elewa A."/>
            <person name="Iarovenko S."/>
            <person name="Subramanian E."/>
            <person name="Araus A.J."/>
            <person name="Petzold A."/>
            <person name="Susuki M."/>
            <person name="Suzuki K.-i.T."/>
            <person name="Hayashi T."/>
            <person name="Toyoda A."/>
            <person name="Oliveira C."/>
            <person name="Osipova E."/>
            <person name="Leigh N.D."/>
            <person name="Simon A."/>
            <person name="Yun M.H."/>
        </authorList>
    </citation>
    <scope>NUCLEOTIDE SEQUENCE</scope>
    <source>
        <strain evidence="2">20211129_DDA</strain>
        <tissue evidence="2">Liver</tissue>
    </source>
</reference>
<evidence type="ECO:0000256" key="1">
    <source>
        <dbReference type="SAM" id="MobiDB-lite"/>
    </source>
</evidence>
<evidence type="ECO:0000313" key="2">
    <source>
        <dbReference type="EMBL" id="KAJ1193370.1"/>
    </source>
</evidence>
<organism evidence="2 3">
    <name type="scientific">Pleurodeles waltl</name>
    <name type="common">Iberian ribbed newt</name>
    <dbReference type="NCBI Taxonomy" id="8319"/>
    <lineage>
        <taxon>Eukaryota</taxon>
        <taxon>Metazoa</taxon>
        <taxon>Chordata</taxon>
        <taxon>Craniata</taxon>
        <taxon>Vertebrata</taxon>
        <taxon>Euteleostomi</taxon>
        <taxon>Amphibia</taxon>
        <taxon>Batrachia</taxon>
        <taxon>Caudata</taxon>
        <taxon>Salamandroidea</taxon>
        <taxon>Salamandridae</taxon>
        <taxon>Pleurodelinae</taxon>
        <taxon>Pleurodeles</taxon>
    </lineage>
</organism>
<accession>A0AAV7UWA3</accession>
<evidence type="ECO:0000313" key="3">
    <source>
        <dbReference type="Proteomes" id="UP001066276"/>
    </source>
</evidence>
<protein>
    <submittedName>
        <fullName evidence="2">Uncharacterized protein</fullName>
    </submittedName>
</protein>
<dbReference type="EMBL" id="JANPWB010000004">
    <property type="protein sequence ID" value="KAJ1193370.1"/>
    <property type="molecule type" value="Genomic_DNA"/>
</dbReference>
<dbReference type="Proteomes" id="UP001066276">
    <property type="component" value="Chromosome 2_2"/>
</dbReference>